<proteinExistence type="predicted"/>
<organism evidence="1 2">
    <name type="scientific">Cordyceps javanica</name>
    <dbReference type="NCBI Taxonomy" id="43265"/>
    <lineage>
        <taxon>Eukaryota</taxon>
        <taxon>Fungi</taxon>
        <taxon>Dikarya</taxon>
        <taxon>Ascomycota</taxon>
        <taxon>Pezizomycotina</taxon>
        <taxon>Sordariomycetes</taxon>
        <taxon>Hypocreomycetidae</taxon>
        <taxon>Hypocreales</taxon>
        <taxon>Cordycipitaceae</taxon>
        <taxon>Cordyceps</taxon>
    </lineage>
</organism>
<keyword evidence="2" id="KW-1185">Reference proteome</keyword>
<name>A0A545UKE7_9HYPO</name>
<gene>
    <name evidence="1" type="ORF">IF1G_11399</name>
</gene>
<comment type="caution">
    <text evidence="1">The sequence shown here is derived from an EMBL/GenBank/DDBJ whole genome shotgun (WGS) entry which is preliminary data.</text>
</comment>
<accession>A0A545UKE7</accession>
<dbReference type="Proteomes" id="UP000315783">
    <property type="component" value="Unassembled WGS sequence"/>
</dbReference>
<reference evidence="1 2" key="1">
    <citation type="journal article" date="2019" name="Appl. Microbiol. Biotechnol.">
        <title>Genome sequence of Isaria javanica and comparative genome analysis insights into family S53 peptidase evolution in fungal entomopathogens.</title>
        <authorList>
            <person name="Lin R."/>
            <person name="Zhang X."/>
            <person name="Xin B."/>
            <person name="Zou M."/>
            <person name="Gao Y."/>
            <person name="Qin F."/>
            <person name="Hu Q."/>
            <person name="Xie B."/>
            <person name="Cheng X."/>
        </authorList>
    </citation>
    <scope>NUCLEOTIDE SEQUENCE [LARGE SCALE GENOMIC DNA]</scope>
    <source>
        <strain evidence="1 2">IJ1G</strain>
    </source>
</reference>
<sequence length="122" mass="13125">MSSCNATNGIITTVRPCCEQYAGNMNDMLFPPPVGVTYTTGLSPRTIAAITLACPGRNVAPLPLMHANTIDTSTCRNASNRRNRTFCRLPSNLLRCLRCCAAPVAPPYTVCHPDPSCPKSKN</sequence>
<protein>
    <submittedName>
        <fullName evidence="1">Uncharacterized protein</fullName>
    </submittedName>
</protein>
<evidence type="ECO:0000313" key="2">
    <source>
        <dbReference type="Proteomes" id="UP000315783"/>
    </source>
</evidence>
<dbReference type="AlphaFoldDB" id="A0A545UKE7"/>
<dbReference type="EMBL" id="SPUK01000055">
    <property type="protein sequence ID" value="TQV89938.1"/>
    <property type="molecule type" value="Genomic_DNA"/>
</dbReference>
<evidence type="ECO:0000313" key="1">
    <source>
        <dbReference type="EMBL" id="TQV89938.1"/>
    </source>
</evidence>